<organism evidence="1 2">
    <name type="scientific">Cytobacillus purgationiresistens</name>
    <dbReference type="NCBI Taxonomy" id="863449"/>
    <lineage>
        <taxon>Bacteria</taxon>
        <taxon>Bacillati</taxon>
        <taxon>Bacillota</taxon>
        <taxon>Bacilli</taxon>
        <taxon>Bacillales</taxon>
        <taxon>Bacillaceae</taxon>
        <taxon>Cytobacillus</taxon>
    </lineage>
</organism>
<comment type="caution">
    <text evidence="1">The sequence shown here is derived from an EMBL/GenBank/DDBJ whole genome shotgun (WGS) entry which is preliminary data.</text>
</comment>
<dbReference type="Proteomes" id="UP001238088">
    <property type="component" value="Unassembled WGS sequence"/>
</dbReference>
<keyword evidence="2" id="KW-1185">Reference proteome</keyword>
<accession>A0ABU0AH61</accession>
<name>A0ABU0AH61_9BACI</name>
<dbReference type="EMBL" id="JAUSUB010000009">
    <property type="protein sequence ID" value="MDQ0270594.1"/>
    <property type="molecule type" value="Genomic_DNA"/>
</dbReference>
<evidence type="ECO:0000313" key="2">
    <source>
        <dbReference type="Proteomes" id="UP001238088"/>
    </source>
</evidence>
<gene>
    <name evidence="1" type="ORF">J2S17_002469</name>
</gene>
<proteinExistence type="predicted"/>
<reference evidence="1 2" key="1">
    <citation type="submission" date="2023-07" db="EMBL/GenBank/DDBJ databases">
        <title>Genomic Encyclopedia of Type Strains, Phase IV (KMG-IV): sequencing the most valuable type-strain genomes for metagenomic binning, comparative biology and taxonomic classification.</title>
        <authorList>
            <person name="Goeker M."/>
        </authorList>
    </citation>
    <scope>NUCLEOTIDE SEQUENCE [LARGE SCALE GENOMIC DNA]</scope>
    <source>
        <strain evidence="1 2">DSM 23494</strain>
    </source>
</reference>
<protein>
    <submittedName>
        <fullName evidence="1">Uncharacterized protein</fullName>
    </submittedName>
</protein>
<sequence>MDTSATGLLSTVLIPEAAMLEDKKRMNHGYPTSSYNEKRFYFCEKIIF</sequence>
<evidence type="ECO:0000313" key="1">
    <source>
        <dbReference type="EMBL" id="MDQ0270594.1"/>
    </source>
</evidence>